<evidence type="ECO:0000259" key="8">
    <source>
        <dbReference type="Pfam" id="PF13839"/>
    </source>
</evidence>
<dbReference type="PANTHER" id="PTHR32285">
    <property type="entry name" value="PROTEIN TRICHOME BIREFRINGENCE-LIKE 9-RELATED"/>
    <property type="match status" value="1"/>
</dbReference>
<feature type="domain" description="Trichome birefringence-like N-terminal" evidence="9">
    <location>
        <begin position="72"/>
        <end position="126"/>
    </location>
</feature>
<dbReference type="Pfam" id="PF13839">
    <property type="entry name" value="PC-Esterase"/>
    <property type="match status" value="1"/>
</dbReference>
<proteinExistence type="inferred from homology"/>
<name>A0AA36A2F1_LACSI</name>
<feature type="domain" description="Trichome birefringence-like C-terminal" evidence="8">
    <location>
        <begin position="127"/>
        <end position="415"/>
    </location>
</feature>
<keyword evidence="5 7" id="KW-1133">Transmembrane helix</keyword>
<dbReference type="InterPro" id="IPR026057">
    <property type="entry name" value="TBL_C"/>
</dbReference>
<dbReference type="Pfam" id="PF14416">
    <property type="entry name" value="PMR5N"/>
    <property type="match status" value="1"/>
</dbReference>
<organism evidence="10 11">
    <name type="scientific">Lactuca saligna</name>
    <name type="common">Willowleaf lettuce</name>
    <dbReference type="NCBI Taxonomy" id="75948"/>
    <lineage>
        <taxon>Eukaryota</taxon>
        <taxon>Viridiplantae</taxon>
        <taxon>Streptophyta</taxon>
        <taxon>Embryophyta</taxon>
        <taxon>Tracheophyta</taxon>
        <taxon>Spermatophyta</taxon>
        <taxon>Magnoliopsida</taxon>
        <taxon>eudicotyledons</taxon>
        <taxon>Gunneridae</taxon>
        <taxon>Pentapetalae</taxon>
        <taxon>asterids</taxon>
        <taxon>campanulids</taxon>
        <taxon>Asterales</taxon>
        <taxon>Asteraceae</taxon>
        <taxon>Cichorioideae</taxon>
        <taxon>Cichorieae</taxon>
        <taxon>Lactucinae</taxon>
        <taxon>Lactuca</taxon>
    </lineage>
</organism>
<accession>A0AA36A2F1</accession>
<dbReference type="Proteomes" id="UP001177003">
    <property type="component" value="Chromosome 9"/>
</dbReference>
<gene>
    <name evidence="10" type="ORF">LSALG_LOCUS41138</name>
</gene>
<reference evidence="10" key="1">
    <citation type="submission" date="2023-04" db="EMBL/GenBank/DDBJ databases">
        <authorList>
            <person name="Vijverberg K."/>
            <person name="Xiong W."/>
            <person name="Schranz E."/>
        </authorList>
    </citation>
    <scope>NUCLEOTIDE SEQUENCE</scope>
</reference>
<evidence type="ECO:0000256" key="3">
    <source>
        <dbReference type="ARBA" id="ARBA00022692"/>
    </source>
</evidence>
<evidence type="ECO:0000256" key="1">
    <source>
        <dbReference type="ARBA" id="ARBA00004167"/>
    </source>
</evidence>
<dbReference type="GO" id="GO:0016020">
    <property type="term" value="C:membrane"/>
    <property type="evidence" value="ECO:0007669"/>
    <property type="project" value="UniProtKB-SubCell"/>
</dbReference>
<dbReference type="AlphaFoldDB" id="A0AA36A2F1"/>
<feature type="transmembrane region" description="Helical" evidence="7">
    <location>
        <begin position="7"/>
        <end position="26"/>
    </location>
</feature>
<comment type="similarity">
    <text evidence="2">Belongs to the PC-esterase family. TBL subfamily.</text>
</comment>
<evidence type="ECO:0000313" key="10">
    <source>
        <dbReference type="EMBL" id="CAI9302659.1"/>
    </source>
</evidence>
<dbReference type="GO" id="GO:0016413">
    <property type="term" value="F:O-acetyltransferase activity"/>
    <property type="evidence" value="ECO:0007669"/>
    <property type="project" value="InterPro"/>
</dbReference>
<evidence type="ECO:0008006" key="12">
    <source>
        <dbReference type="Google" id="ProtNLM"/>
    </source>
</evidence>
<evidence type="ECO:0000259" key="9">
    <source>
        <dbReference type="Pfam" id="PF14416"/>
    </source>
</evidence>
<evidence type="ECO:0000256" key="5">
    <source>
        <dbReference type="ARBA" id="ARBA00022989"/>
    </source>
</evidence>
<keyword evidence="6 7" id="KW-0472">Membrane</keyword>
<evidence type="ECO:0000256" key="7">
    <source>
        <dbReference type="SAM" id="Phobius"/>
    </source>
</evidence>
<keyword evidence="4" id="KW-0735">Signal-anchor</keyword>
<evidence type="ECO:0000256" key="4">
    <source>
        <dbReference type="ARBA" id="ARBA00022968"/>
    </source>
</evidence>
<evidence type="ECO:0000256" key="2">
    <source>
        <dbReference type="ARBA" id="ARBA00007727"/>
    </source>
</evidence>
<comment type="subcellular location">
    <subcellularLocation>
        <location evidence="1">Membrane</location>
        <topology evidence="1">Single-pass membrane protein</topology>
    </subcellularLocation>
</comment>
<evidence type="ECO:0000313" key="11">
    <source>
        <dbReference type="Proteomes" id="UP001177003"/>
    </source>
</evidence>
<dbReference type="InterPro" id="IPR025846">
    <property type="entry name" value="TBL_N"/>
</dbReference>
<sequence>MNYRKNNHLSVSAVLLSVFLIGIIFYNEDVKSLTKFPFYTLQFQKITPHENPLPNEQQTTNLTAEDDEFPPESCDIFDGKWVFDDLTHPLYKEDECEFLTEQVTCMKNGRKDSMYQKWRWQPKDCNLPKFRGKLLVEKLKNKRLMFVGDSLNRNQWESMVCMVQSVVSSGRKSLIKTGSLSIFRIEDYNATVEFYWAPFLVQSNSDDPEIHSILDRIIMPESINIHGQNWKNVDYLVFNTYIWWMNTRNMKVLRGSFDEGATEYDEIERPLAYARVLKTWAEWIDKNINPNRTMVFFNSMSPIHIKSLDWNNPEGIKCAKETSPTLNVTVPPNVGTDRRLFTVATDVIQSMKVPVNFINITTLSEYRKDAHTSIYTIRQGKLLTAEQKADPAVYADCIHWCLPGLPDTWNEFLYTHIISHL</sequence>
<dbReference type="PANTHER" id="PTHR32285:SF353">
    <property type="entry name" value="PMR5 DOMAIN, PC-ESTERASE, PROTEIN TRICHOME BIREFRINGENCE-LIKE 28_30_ESKIMO 1"/>
    <property type="match status" value="1"/>
</dbReference>
<dbReference type="EMBL" id="OX465085">
    <property type="protein sequence ID" value="CAI9302659.1"/>
    <property type="molecule type" value="Genomic_DNA"/>
</dbReference>
<keyword evidence="3 7" id="KW-0812">Transmembrane</keyword>
<evidence type="ECO:0000256" key="6">
    <source>
        <dbReference type="ARBA" id="ARBA00023136"/>
    </source>
</evidence>
<dbReference type="InterPro" id="IPR029962">
    <property type="entry name" value="TBL"/>
</dbReference>
<protein>
    <recommendedName>
        <fullName evidence="12">Trichome birefringence-like N-terminal domain-containing protein</fullName>
    </recommendedName>
</protein>
<dbReference type="GO" id="GO:0005794">
    <property type="term" value="C:Golgi apparatus"/>
    <property type="evidence" value="ECO:0007669"/>
    <property type="project" value="TreeGrafter"/>
</dbReference>
<keyword evidence="11" id="KW-1185">Reference proteome</keyword>